<comment type="caution">
    <text evidence="8">The sequence shown here is derived from an EMBL/GenBank/DDBJ whole genome shotgun (WGS) entry which is preliminary data.</text>
</comment>
<dbReference type="CDD" id="cd12250">
    <property type="entry name" value="RRM2_hnRNPR_like"/>
    <property type="match status" value="1"/>
</dbReference>
<dbReference type="GO" id="GO:0003723">
    <property type="term" value="F:RNA binding"/>
    <property type="evidence" value="ECO:0007669"/>
    <property type="project" value="UniProtKB-UniRule"/>
</dbReference>
<dbReference type="Proteomes" id="UP000218231">
    <property type="component" value="Unassembled WGS sequence"/>
</dbReference>
<gene>
    <name evidence="8" type="ORF">WR25_15986</name>
</gene>
<dbReference type="SUPFAM" id="SSF54928">
    <property type="entry name" value="RNA-binding domain, RBD"/>
    <property type="match status" value="2"/>
</dbReference>
<dbReference type="Gene3D" id="3.30.70.330">
    <property type="match status" value="3"/>
</dbReference>
<evidence type="ECO:0000313" key="8">
    <source>
        <dbReference type="EMBL" id="PAV92084.1"/>
    </source>
</evidence>
<dbReference type="Pfam" id="PF18360">
    <property type="entry name" value="hnRNP_Q_AcD"/>
    <property type="match status" value="1"/>
</dbReference>
<dbReference type="FunFam" id="3.30.70.330:FF:000887">
    <property type="entry name" value="HnRNP A1 homolog"/>
    <property type="match status" value="1"/>
</dbReference>
<evidence type="ECO:0000313" key="9">
    <source>
        <dbReference type="Proteomes" id="UP000218231"/>
    </source>
</evidence>
<dbReference type="PANTHER" id="PTHR21245">
    <property type="entry name" value="HETEROGENEOUS NUCLEAR RIBONUCLEOPROTEIN"/>
    <property type="match status" value="1"/>
</dbReference>
<feature type="compositionally biased region" description="Gly residues" evidence="6">
    <location>
        <begin position="440"/>
        <end position="450"/>
    </location>
</feature>
<name>A0A2A2M0Q3_9BILA</name>
<dbReference type="CDD" id="cd12249">
    <property type="entry name" value="RRM1_hnRNPR_like"/>
    <property type="match status" value="1"/>
</dbReference>
<dbReference type="InterPro" id="IPR035979">
    <property type="entry name" value="RBD_domain_sf"/>
</dbReference>
<dbReference type="InterPro" id="IPR000504">
    <property type="entry name" value="RRM_dom"/>
</dbReference>
<comment type="subcellular location">
    <subcellularLocation>
        <location evidence="1">Cytoplasm</location>
    </subcellularLocation>
</comment>
<keyword evidence="3" id="KW-0677">Repeat</keyword>
<feature type="compositionally biased region" description="Gly residues" evidence="6">
    <location>
        <begin position="527"/>
        <end position="546"/>
    </location>
</feature>
<dbReference type="Pfam" id="PF00076">
    <property type="entry name" value="RRM_1"/>
    <property type="match status" value="3"/>
</dbReference>
<evidence type="ECO:0000256" key="2">
    <source>
        <dbReference type="ARBA" id="ARBA00022490"/>
    </source>
</evidence>
<feature type="domain" description="RRM" evidence="7">
    <location>
        <begin position="356"/>
        <end position="426"/>
    </location>
</feature>
<feature type="region of interest" description="Disordered" evidence="6">
    <location>
        <begin position="1"/>
        <end position="35"/>
    </location>
</feature>
<dbReference type="PROSITE" id="PS50102">
    <property type="entry name" value="RRM"/>
    <property type="match status" value="3"/>
</dbReference>
<dbReference type="FunFam" id="3.30.70.330:FF:001056">
    <property type="entry name" value="HnRNP A1 homolog"/>
    <property type="match status" value="1"/>
</dbReference>
<organism evidence="8 9">
    <name type="scientific">Diploscapter pachys</name>
    <dbReference type="NCBI Taxonomy" id="2018661"/>
    <lineage>
        <taxon>Eukaryota</taxon>
        <taxon>Metazoa</taxon>
        <taxon>Ecdysozoa</taxon>
        <taxon>Nematoda</taxon>
        <taxon>Chromadorea</taxon>
        <taxon>Rhabditida</taxon>
        <taxon>Rhabditina</taxon>
        <taxon>Rhabditomorpha</taxon>
        <taxon>Rhabditoidea</taxon>
        <taxon>Rhabditidae</taxon>
        <taxon>Diploscapter</taxon>
    </lineage>
</organism>
<dbReference type="EMBL" id="LIAE01006268">
    <property type="protein sequence ID" value="PAV92084.1"/>
    <property type="molecule type" value="Genomic_DNA"/>
</dbReference>
<dbReference type="NCBIfam" id="TIGR01648">
    <property type="entry name" value="hnRNP-R-Q"/>
    <property type="match status" value="1"/>
</dbReference>
<evidence type="ECO:0000256" key="6">
    <source>
        <dbReference type="SAM" id="MobiDB-lite"/>
    </source>
</evidence>
<dbReference type="CDD" id="cd21039">
    <property type="entry name" value="NURR"/>
    <property type="match status" value="1"/>
</dbReference>
<proteinExistence type="predicted"/>
<dbReference type="InterPro" id="IPR006535">
    <property type="entry name" value="HnRNP_R/Q_splicing_fac"/>
</dbReference>
<accession>A0A2A2M0Q3</accession>
<reference evidence="8 9" key="1">
    <citation type="journal article" date="2017" name="Curr. Biol.">
        <title>Genome architecture and evolution of a unichromosomal asexual nematode.</title>
        <authorList>
            <person name="Fradin H."/>
            <person name="Zegar C."/>
            <person name="Gutwein M."/>
            <person name="Lucas J."/>
            <person name="Kovtun M."/>
            <person name="Corcoran D."/>
            <person name="Baugh L.R."/>
            <person name="Kiontke K."/>
            <person name="Gunsalus K."/>
            <person name="Fitch D.H."/>
            <person name="Piano F."/>
        </authorList>
    </citation>
    <scope>NUCLEOTIDE SEQUENCE [LARGE SCALE GENOMIC DNA]</scope>
    <source>
        <strain evidence="8">PF1309</strain>
    </source>
</reference>
<dbReference type="AlphaFoldDB" id="A0A2A2M0Q3"/>
<feature type="domain" description="RRM" evidence="7">
    <location>
        <begin position="178"/>
        <end position="257"/>
    </location>
</feature>
<dbReference type="GO" id="GO:0005737">
    <property type="term" value="C:cytoplasm"/>
    <property type="evidence" value="ECO:0007669"/>
    <property type="project" value="UniProtKB-SubCell"/>
</dbReference>
<evidence type="ECO:0000256" key="3">
    <source>
        <dbReference type="ARBA" id="ARBA00022737"/>
    </source>
</evidence>
<feature type="domain" description="RRM" evidence="7">
    <location>
        <begin position="259"/>
        <end position="343"/>
    </location>
</feature>
<dbReference type="STRING" id="2018661.A0A2A2M0Q3"/>
<dbReference type="InterPro" id="IPR041337">
    <property type="entry name" value="hnRNP_Q_AcD"/>
</dbReference>
<keyword evidence="9" id="KW-1185">Reference proteome</keyword>
<dbReference type="OrthoDB" id="3800936at2759"/>
<evidence type="ECO:0000256" key="5">
    <source>
        <dbReference type="PROSITE-ProRule" id="PRU00176"/>
    </source>
</evidence>
<evidence type="ECO:0000256" key="1">
    <source>
        <dbReference type="ARBA" id="ARBA00004496"/>
    </source>
</evidence>
<dbReference type="InterPro" id="IPR012677">
    <property type="entry name" value="Nucleotide-bd_a/b_plait_sf"/>
</dbReference>
<keyword evidence="2" id="KW-0963">Cytoplasm</keyword>
<feature type="region of interest" description="Disordered" evidence="6">
    <location>
        <begin position="423"/>
        <end position="463"/>
    </location>
</feature>
<protein>
    <recommendedName>
        <fullName evidence="7">RRM domain-containing protein</fullName>
    </recommendedName>
</protein>
<dbReference type="FunFam" id="3.30.70.330:FF:000213">
    <property type="entry name" value="Uncharacterized protein, isoform R"/>
    <property type="match status" value="1"/>
</dbReference>
<evidence type="ECO:0000256" key="4">
    <source>
        <dbReference type="ARBA" id="ARBA00022884"/>
    </source>
</evidence>
<evidence type="ECO:0000259" key="7">
    <source>
        <dbReference type="PROSITE" id="PS50102"/>
    </source>
</evidence>
<keyword evidence="4 5" id="KW-0694">RNA-binding</keyword>
<feature type="region of interest" description="Disordered" evidence="6">
    <location>
        <begin position="527"/>
        <end position="583"/>
    </location>
</feature>
<dbReference type="CDD" id="cd12251">
    <property type="entry name" value="RRM3_hnRNPR_like"/>
    <property type="match status" value="1"/>
</dbReference>
<dbReference type="SMART" id="SM00360">
    <property type="entry name" value="RRM"/>
    <property type="match status" value="3"/>
</dbReference>
<sequence length="583" mass="63515">MADTDVGNGAEAEMKEEVAAENGNGNDNGVDKDSTEVDKSLEGKALKASVLEAMKKLFESGHLLAEDVDDRAYEMLNSFPEDQGKYVIDQLRESELFGVQNKSQYLMSLMRNFRDRIRQQGAASVLSSKLITGPDRAKMEQLLKERGYPLEITVGQRKYGGPPPDWEGPATGPTAQGHEIYIGHIPHDLFEDSLIPLFETTGKIWDLRLMMDPMTGKNRGYAFLTYCEKSSASEAAKKYDGHEIVPGKSLKVNVSVANTRLFLGNIPKSKTKDEILEEIKKHAEGVADVIVYAIPDATDRHKNRGFCFVDFVDHKTASDAKRRIQQHKIRPFTTDLVVDWAEQQDEPDDEVMAKVKVLYVRNLKESVTEDKLKEIFSPYGEIERVKKVKDYAFVHYKEREPCIKAMEEWNGKEIEGVAVDCSLAKPQSDKKKKPQPQPNRGGGMRGGRGGPSQSPWGGRGRGAQSGGGYYPNAGYDDYAAYGAGYGNGYGAGYGMGYGDYDYSYGAYGGGGGGYGAPMHGGWGAGWGAPAGGQGGGRMGGGRGAGGSNRSRGFKRRGDRSGGPASKRDNGGGDFSSDVNMSSF</sequence>